<dbReference type="EMBL" id="FNPZ01000001">
    <property type="protein sequence ID" value="SDY54875.1"/>
    <property type="molecule type" value="Genomic_DNA"/>
</dbReference>
<dbReference type="OrthoDB" id="4467712at2"/>
<sequence length="75" mass="8325">MEIEEWWPKLSPTTREWLADNNGDAVPPAIVDDIIRVAGPISADAWWFGESDASGFFFSDAGVDWIESVANDENP</sequence>
<name>A0A1H3KT68_9MICO</name>
<keyword evidence="2" id="KW-1185">Reference proteome</keyword>
<evidence type="ECO:0000313" key="2">
    <source>
        <dbReference type="Proteomes" id="UP000198891"/>
    </source>
</evidence>
<dbReference type="AlphaFoldDB" id="A0A1H3KT68"/>
<dbReference type="RefSeq" id="WP_092548708.1">
    <property type="nucleotide sequence ID" value="NZ_FNPZ01000001.1"/>
</dbReference>
<reference evidence="1 2" key="1">
    <citation type="submission" date="2016-10" db="EMBL/GenBank/DDBJ databases">
        <authorList>
            <person name="de Groot N.N."/>
        </authorList>
    </citation>
    <scope>NUCLEOTIDE SEQUENCE [LARGE SCALE GENOMIC DNA]</scope>
    <source>
        <strain evidence="1 2">CGMCC 4.3491</strain>
    </source>
</reference>
<organism evidence="1 2">
    <name type="scientific">Herbiconiux ginsengi</name>
    <dbReference type="NCBI Taxonomy" id="381665"/>
    <lineage>
        <taxon>Bacteria</taxon>
        <taxon>Bacillati</taxon>
        <taxon>Actinomycetota</taxon>
        <taxon>Actinomycetes</taxon>
        <taxon>Micrococcales</taxon>
        <taxon>Microbacteriaceae</taxon>
        <taxon>Herbiconiux</taxon>
    </lineage>
</organism>
<proteinExistence type="predicted"/>
<gene>
    <name evidence="1" type="ORF">SAMN05216554_0670</name>
</gene>
<protein>
    <submittedName>
        <fullName evidence="1">Uncharacterized protein</fullName>
    </submittedName>
</protein>
<accession>A0A1H3KT68</accession>
<dbReference type="Proteomes" id="UP000198891">
    <property type="component" value="Unassembled WGS sequence"/>
</dbReference>
<evidence type="ECO:0000313" key="1">
    <source>
        <dbReference type="EMBL" id="SDY54875.1"/>
    </source>
</evidence>